<proteinExistence type="predicted"/>
<sequence length="923" mass="101286">MAIGLRPKLKTVYEKSRAITPLHTSGPIAITSDGTKVFTCVAENVLLTEVASGKQLASFQGDTQSITALCITPSDSHLFLFTSAQSLRIFEIPSSFIGQSVSPSRVLARGHDAPVHVCAVDPTSTYLASGSADGVVKVWDVARGYATHIFKGHGGAVSALTFNFVRSPSVTQERVLQLVTASVDTRIRIFDLSSILAKDKGAFAPIATLEGHVSVPRSLAITEDGKWMLSGGRDSVVLIWDMSATSMADSSKRGSKNKTRGFSPTLVKTIPTLERVEAIGIIESEEDHTNLAAGAIDLSFFTAGEKGMVKVWQAKDSKLSYSLGEECETDQEEQRQIMNAIYVPSISTVVSVHADQNILFHSLDTRSLTRQLIGFNDEIVDAVFLSPHIQSPESASTDSHIAFATNSSLIRVYSTSGLDARLLSGHTDIVLCLDRGAKGQVLASGSKDRIARIWAFAQNDASTFNGASVNQQWGCVALCEGHTESIGAIAMSRTIEDDQSHPRFMFTGSQDRTIKMWDLSEVPLSYGGQVQKCRSLTTQKAHEKDINSLDVAPNDKLLASGSQDRTVKIYEIDYSPRTDHKAAHGEIKLLGTCKGHKRGVWSVQFGRTERILATGSGDKTIKLWNLKDYSCIKTFEGHTNSVLRVDFINLDLQLVSTASDGLLKLWNIREEECIATMDNHEDKVWALAISADEKIIVSGAADSVVTFWEDCSEEREKDRESKREELILKEQAFMNYLSLNDYRKAIQLALAMQQPGRLLNLFKTIRSSSELETLESDKTVSLTGKSEVDEVLRTLAGSELARLLRYVRDWNANAKTSAVAQGILHAIMKLRSVDDIMKVFGDEAQETALITDASTTAVDTKKRSVGDTSFKELVDGLIPYTERHLSRLDKLVQDSYIVDYILSEMDDGMFDGGEHNAMDIDKI</sequence>
<reference evidence="1" key="1">
    <citation type="journal article" date="2021" name="New Phytol.">
        <title>Evolutionary innovations through gain and loss of genes in the ectomycorrhizal Boletales.</title>
        <authorList>
            <person name="Wu G."/>
            <person name="Miyauchi S."/>
            <person name="Morin E."/>
            <person name="Kuo A."/>
            <person name="Drula E."/>
            <person name="Varga T."/>
            <person name="Kohler A."/>
            <person name="Feng B."/>
            <person name="Cao Y."/>
            <person name="Lipzen A."/>
            <person name="Daum C."/>
            <person name="Hundley H."/>
            <person name="Pangilinan J."/>
            <person name="Johnson J."/>
            <person name="Barry K."/>
            <person name="LaButti K."/>
            <person name="Ng V."/>
            <person name="Ahrendt S."/>
            <person name="Min B."/>
            <person name="Choi I.G."/>
            <person name="Park H."/>
            <person name="Plett J.M."/>
            <person name="Magnuson J."/>
            <person name="Spatafora J.W."/>
            <person name="Nagy L.G."/>
            <person name="Henrissat B."/>
            <person name="Grigoriev I.V."/>
            <person name="Yang Z.L."/>
            <person name="Xu J."/>
            <person name="Martin F.M."/>
        </authorList>
    </citation>
    <scope>NUCLEOTIDE SEQUENCE</scope>
    <source>
        <strain evidence="1">ATCC 28755</strain>
    </source>
</reference>
<organism evidence="1 2">
    <name type="scientific">Hygrophoropsis aurantiaca</name>
    <dbReference type="NCBI Taxonomy" id="72124"/>
    <lineage>
        <taxon>Eukaryota</taxon>
        <taxon>Fungi</taxon>
        <taxon>Dikarya</taxon>
        <taxon>Basidiomycota</taxon>
        <taxon>Agaricomycotina</taxon>
        <taxon>Agaricomycetes</taxon>
        <taxon>Agaricomycetidae</taxon>
        <taxon>Boletales</taxon>
        <taxon>Coniophorineae</taxon>
        <taxon>Hygrophoropsidaceae</taxon>
        <taxon>Hygrophoropsis</taxon>
    </lineage>
</organism>
<comment type="caution">
    <text evidence="1">The sequence shown here is derived from an EMBL/GenBank/DDBJ whole genome shotgun (WGS) entry which is preliminary data.</text>
</comment>
<dbReference type="EMBL" id="MU267609">
    <property type="protein sequence ID" value="KAH7914716.1"/>
    <property type="molecule type" value="Genomic_DNA"/>
</dbReference>
<keyword evidence="2" id="KW-1185">Reference proteome</keyword>
<dbReference type="Proteomes" id="UP000790377">
    <property type="component" value="Unassembled WGS sequence"/>
</dbReference>
<protein>
    <submittedName>
        <fullName evidence="1">WD40-repeat-containing domain protein</fullName>
    </submittedName>
</protein>
<evidence type="ECO:0000313" key="1">
    <source>
        <dbReference type="EMBL" id="KAH7914716.1"/>
    </source>
</evidence>
<gene>
    <name evidence="1" type="ORF">BJ138DRAFT_1123211</name>
</gene>
<accession>A0ACB8AP58</accession>
<name>A0ACB8AP58_9AGAM</name>
<evidence type="ECO:0000313" key="2">
    <source>
        <dbReference type="Proteomes" id="UP000790377"/>
    </source>
</evidence>